<reference evidence="3" key="1">
    <citation type="journal article" date="2014" name="Genome Announc.">
        <title>Draft genome sequence of the plant-pathogenic soil fungus Rhizoctonia solani anastomosis group 3 strain Rhs1AP.</title>
        <authorList>
            <person name="Cubeta M.A."/>
            <person name="Thomas E."/>
            <person name="Dean R.A."/>
            <person name="Jabaji S."/>
            <person name="Neate S.M."/>
            <person name="Tavantzis S."/>
            <person name="Toda T."/>
            <person name="Vilgalys R."/>
            <person name="Bharathan N."/>
            <person name="Fedorova-Abrams N."/>
            <person name="Pakala S.B."/>
            <person name="Pakala S.M."/>
            <person name="Zafar N."/>
            <person name="Joardar V."/>
            <person name="Losada L."/>
            <person name="Nierman W.C."/>
        </authorList>
    </citation>
    <scope>NUCLEOTIDE SEQUENCE [LARGE SCALE GENOMIC DNA]</scope>
    <source>
        <strain evidence="3">AG-3</strain>
    </source>
</reference>
<accession>X8IWV0</accession>
<feature type="region of interest" description="Disordered" evidence="1">
    <location>
        <begin position="195"/>
        <end position="318"/>
    </location>
</feature>
<protein>
    <submittedName>
        <fullName evidence="2">Uncharacterized protein</fullName>
    </submittedName>
</protein>
<sequence>MEQQIEDYANYHLEEESISLHPEAGHRPTRDRCLIRALNWFIFVKDDQFIAPVYADCTEEFWVGVKVYGFAASLSGKARWHIMGGFWSYAWGDKEFALVRIQGVAGLSKETNEHWRGGVDPTLWLETKAGYSYALLDPATEYSAIWKVVCHSWTPTGDGVDPTYRDVDPAFPRPIWWGGSRSWDYVQRMVEQEKKSAEECSEEESSFNKRGNGRTPREKASSAKSRKRKSMAEAASTSKPVNREASAGMLPAAHTTTPTKLGESSIPRSSDNKRAHIPSQRLSCPASLFTNTTAPRKKPRYVDINGNTVQDTPSRAGDAISNVSDDMLGPIMDYARSVGTLIPDTRKPAMTPELPAALNAGGAKRSFPHIGSAQPAPENPGVSLELNPVGAPVTSSLGYAGQSLHQLEHRSSNRYNSLDM</sequence>
<gene>
    <name evidence="2" type="ORF">RSOL_031470</name>
</gene>
<proteinExistence type="predicted"/>
<dbReference type="OrthoDB" id="3260820at2759"/>
<dbReference type="EMBL" id="JATN01000322">
    <property type="protein sequence ID" value="EUC54147.1"/>
    <property type="molecule type" value="Genomic_DNA"/>
</dbReference>
<evidence type="ECO:0000313" key="3">
    <source>
        <dbReference type="Proteomes" id="UP000030108"/>
    </source>
</evidence>
<organism evidence="2 3">
    <name type="scientific">Rhizoctonia solani AG-3 Rhs1AP</name>
    <dbReference type="NCBI Taxonomy" id="1086054"/>
    <lineage>
        <taxon>Eukaryota</taxon>
        <taxon>Fungi</taxon>
        <taxon>Dikarya</taxon>
        <taxon>Basidiomycota</taxon>
        <taxon>Agaricomycotina</taxon>
        <taxon>Agaricomycetes</taxon>
        <taxon>Cantharellales</taxon>
        <taxon>Ceratobasidiaceae</taxon>
        <taxon>Rhizoctonia</taxon>
    </lineage>
</organism>
<feature type="non-terminal residue" evidence="2">
    <location>
        <position position="420"/>
    </location>
</feature>
<evidence type="ECO:0000313" key="2">
    <source>
        <dbReference type="EMBL" id="EUC54147.1"/>
    </source>
</evidence>
<evidence type="ECO:0000256" key="1">
    <source>
        <dbReference type="SAM" id="MobiDB-lite"/>
    </source>
</evidence>
<dbReference type="Proteomes" id="UP000030108">
    <property type="component" value="Unassembled WGS sequence"/>
</dbReference>
<feature type="region of interest" description="Disordered" evidence="1">
    <location>
        <begin position="359"/>
        <end position="387"/>
    </location>
</feature>
<name>X8IWV0_9AGAM</name>
<dbReference type="AlphaFoldDB" id="X8IWV0"/>
<comment type="caution">
    <text evidence="2">The sequence shown here is derived from an EMBL/GenBank/DDBJ whole genome shotgun (WGS) entry which is preliminary data.</text>
</comment>